<dbReference type="AlphaFoldDB" id="A0A8I2KL01"/>
<dbReference type="Pfam" id="PF11954">
    <property type="entry name" value="DUF3471"/>
    <property type="match status" value="1"/>
</dbReference>
<gene>
    <name evidence="4" type="ORF">F9Y85_09790</name>
    <name evidence="5" type="ORF">R5H13_16205</name>
</gene>
<evidence type="ECO:0000259" key="2">
    <source>
        <dbReference type="Pfam" id="PF00144"/>
    </source>
</evidence>
<dbReference type="InterPro" id="IPR050491">
    <property type="entry name" value="AmpC-like"/>
</dbReference>
<reference evidence="4" key="1">
    <citation type="submission" date="2019-10" db="EMBL/GenBank/DDBJ databases">
        <authorList>
            <person name="Paulsen S."/>
        </authorList>
    </citation>
    <scope>NUCLEOTIDE SEQUENCE</scope>
    <source>
        <strain evidence="4">LMG 19692</strain>
    </source>
</reference>
<keyword evidence="4" id="KW-0378">Hydrolase</keyword>
<evidence type="ECO:0000256" key="1">
    <source>
        <dbReference type="SAM" id="SignalP"/>
    </source>
</evidence>
<organism evidence="4 6">
    <name type="scientific">Pseudoalteromonas maricaloris</name>
    <dbReference type="NCBI Taxonomy" id="184924"/>
    <lineage>
        <taxon>Bacteria</taxon>
        <taxon>Pseudomonadati</taxon>
        <taxon>Pseudomonadota</taxon>
        <taxon>Gammaproteobacteria</taxon>
        <taxon>Alteromonadales</taxon>
        <taxon>Pseudoalteromonadaceae</taxon>
        <taxon>Pseudoalteromonas</taxon>
    </lineage>
</organism>
<reference evidence="5 7" key="2">
    <citation type="submission" date="2023-10" db="EMBL/GenBank/DDBJ databases">
        <title>To unveil natural product biosynthetic capacity in Pseudoalteromonas.</title>
        <authorList>
            <person name="Wang J."/>
        </authorList>
    </citation>
    <scope>NUCLEOTIDE SEQUENCE [LARGE SCALE GENOMIC DNA]</scope>
    <source>
        <strain evidence="5 7">DSM 15914</strain>
    </source>
</reference>
<dbReference type="InterPro" id="IPR021860">
    <property type="entry name" value="Peptidase_S12_Pab87-rel_C"/>
</dbReference>
<feature type="domain" description="Beta-lactamase-related" evidence="2">
    <location>
        <begin position="32"/>
        <end position="363"/>
    </location>
</feature>
<dbReference type="Gene3D" id="3.40.710.10">
    <property type="entry name" value="DD-peptidase/beta-lactamase superfamily"/>
    <property type="match status" value="1"/>
</dbReference>
<protein>
    <submittedName>
        <fullName evidence="4">Serine hydrolase</fullName>
    </submittedName>
</protein>
<dbReference type="Pfam" id="PF00144">
    <property type="entry name" value="Beta-lactamase"/>
    <property type="match status" value="1"/>
</dbReference>
<dbReference type="InterPro" id="IPR012338">
    <property type="entry name" value="Beta-lactam/transpept-like"/>
</dbReference>
<dbReference type="EMBL" id="WEIA01000005">
    <property type="protein sequence ID" value="NLR21605.1"/>
    <property type="molecule type" value="Genomic_DNA"/>
</dbReference>
<accession>A0A8I2KL01</accession>
<evidence type="ECO:0000313" key="7">
    <source>
        <dbReference type="Proteomes" id="UP001304419"/>
    </source>
</evidence>
<name>A0A8I2KL01_9GAMM</name>
<evidence type="ECO:0000259" key="3">
    <source>
        <dbReference type="Pfam" id="PF11954"/>
    </source>
</evidence>
<proteinExistence type="predicted"/>
<evidence type="ECO:0000313" key="4">
    <source>
        <dbReference type="EMBL" id="NLR21605.1"/>
    </source>
</evidence>
<keyword evidence="7" id="KW-1185">Reference proteome</keyword>
<dbReference type="Gene3D" id="2.40.128.600">
    <property type="match status" value="1"/>
</dbReference>
<feature type="signal peptide" evidence="1">
    <location>
        <begin position="1"/>
        <end position="24"/>
    </location>
</feature>
<dbReference type="PANTHER" id="PTHR46825:SF15">
    <property type="entry name" value="BETA-LACTAMASE-RELATED DOMAIN-CONTAINING PROTEIN"/>
    <property type="match status" value="1"/>
</dbReference>
<feature type="domain" description="Peptidase S12 Pab87-related C-terminal" evidence="3">
    <location>
        <begin position="409"/>
        <end position="514"/>
    </location>
</feature>
<evidence type="ECO:0000313" key="5">
    <source>
        <dbReference type="EMBL" id="WOX28153.1"/>
    </source>
</evidence>
<dbReference type="Proteomes" id="UP001304419">
    <property type="component" value="Chromosome 1"/>
</dbReference>
<evidence type="ECO:0000313" key="6">
    <source>
        <dbReference type="Proteomes" id="UP000646877"/>
    </source>
</evidence>
<dbReference type="RefSeq" id="WP_193521835.1">
    <property type="nucleotide sequence ID" value="NZ_CBCSDF010000015.1"/>
</dbReference>
<keyword evidence="1" id="KW-0732">Signal</keyword>
<dbReference type="EMBL" id="CP137578">
    <property type="protein sequence ID" value="WOX28153.1"/>
    <property type="molecule type" value="Genomic_DNA"/>
</dbReference>
<feature type="chain" id="PRO_5034504005" evidence="1">
    <location>
        <begin position="25"/>
        <end position="520"/>
    </location>
</feature>
<dbReference type="Proteomes" id="UP000646877">
    <property type="component" value="Unassembled WGS sequence"/>
</dbReference>
<sequence length="520" mass="57829">MKIKQWLLTSGLVAASFLSAQASAAVNQQDVEAAVKSAMAKFNIPGLAIGIVEDGKVVMTKGFGVTHLNKPAKVNADTLFGIASNTKAFTAAALAMLIDQGKLSWDDKVTKHIPEFKLYDSYVTQEMTIRDLLSHRSGLGLGAGDLMIWPDTDKTMTELLAGISHLKPDSSFRSHYAYNNLMFVVAGEVVSRVSGKDWRDFVEQEMFTKLDMDDSKAGFSRIPANNSNWATGHIPMDGKLTPFFVNYLEDFRGAGAIASNVDDMTKWLQTQLEGGRLPSGEQLFSQEQQVQMWHPHITRIPATKAAEVYHQQFRGYGLGWAVEDYFGYKKVGHGGGILGMVSQVAMIPEKKLGVVVLSNQQKYPALSAIINEVFEDALGLEDKDWVQIIADDYFKAQQEKYAKAGIIEVAKPQPALPLNNYTGTLTSAWYGDVVVEKLGKELRIDFTHTKRLKGKLEHLTGNTFVVRWDEPLLEADAYINFVMDKSQRVESAAMEFVNPEITDFSFDFHNLDLKAKEIQH</sequence>
<dbReference type="PANTHER" id="PTHR46825">
    <property type="entry name" value="D-ALANYL-D-ALANINE-CARBOXYPEPTIDASE/ENDOPEPTIDASE AMPH"/>
    <property type="match status" value="1"/>
</dbReference>
<dbReference type="SUPFAM" id="SSF56601">
    <property type="entry name" value="beta-lactamase/transpeptidase-like"/>
    <property type="match status" value="1"/>
</dbReference>
<dbReference type="InterPro" id="IPR001466">
    <property type="entry name" value="Beta-lactam-related"/>
</dbReference>
<dbReference type="GO" id="GO:0016787">
    <property type="term" value="F:hydrolase activity"/>
    <property type="evidence" value="ECO:0007669"/>
    <property type="project" value="UniProtKB-KW"/>
</dbReference>